<keyword evidence="2" id="KW-0808">Transferase</keyword>
<dbReference type="PANTHER" id="PTHR22916:SF3">
    <property type="entry name" value="UDP-GLCNAC:BETAGAL BETA-1,3-N-ACETYLGLUCOSAMINYLTRANSFERASE-LIKE PROTEIN 1"/>
    <property type="match status" value="1"/>
</dbReference>
<evidence type="ECO:0000313" key="2">
    <source>
        <dbReference type="EMBL" id="MBB5183351.1"/>
    </source>
</evidence>
<dbReference type="Pfam" id="PF00535">
    <property type="entry name" value="Glycos_transf_2"/>
    <property type="match status" value="1"/>
</dbReference>
<dbReference type="InterPro" id="IPR029044">
    <property type="entry name" value="Nucleotide-diphossugar_trans"/>
</dbReference>
<name>A0A7W8CXE6_9FIRM</name>
<evidence type="ECO:0000313" key="3">
    <source>
        <dbReference type="Proteomes" id="UP000539953"/>
    </source>
</evidence>
<protein>
    <submittedName>
        <fullName evidence="2">Glycosyltransferase involved in cell wall biosynthesis</fullName>
    </submittedName>
</protein>
<feature type="domain" description="Glycosyltransferase 2-like" evidence="1">
    <location>
        <begin position="7"/>
        <end position="170"/>
    </location>
</feature>
<reference evidence="2 3" key="1">
    <citation type="submission" date="2020-08" db="EMBL/GenBank/DDBJ databases">
        <title>Genomic Encyclopedia of Type Strains, Phase IV (KMG-IV): sequencing the most valuable type-strain genomes for metagenomic binning, comparative biology and taxonomic classification.</title>
        <authorList>
            <person name="Goeker M."/>
        </authorList>
    </citation>
    <scope>NUCLEOTIDE SEQUENCE [LARGE SCALE GENOMIC DNA]</scope>
    <source>
        <strain evidence="2 3">DSM 25799</strain>
    </source>
</reference>
<proteinExistence type="predicted"/>
<dbReference type="Proteomes" id="UP000539953">
    <property type="component" value="Unassembled WGS sequence"/>
</dbReference>
<sequence>MDKVLTVSVAAYNLENLIEQNLHSFEKCKNIDLLEVIVTDDGSTDHTAEIVSKYVQKYPGTFKLIKQKNSGAGSTVNSGIRHATGKYFKMIDGDDWVESENLDKLLENLYKIDTDIIITNYEVYDETISKVIEYKNFRGKLQEGKIIDFSKACNDVQFAMHQVTYRTSILKNNNIVLDNGFYTDVEYLLLPVQYLKTLIYYDLNIYVYRVGRNGQSVSLESLQKHIDMHDLVFKRLLNEYERIKNNLSNEKRNFILKRLTDMAYYQLRTLMSFEMTDNNIQTIKDFVNYIKNNSPEINERFSQIKKVKLLLKSNYHLIGFVSKQFRKEIN</sequence>
<gene>
    <name evidence="2" type="ORF">HNQ47_001372</name>
</gene>
<organism evidence="2 3">
    <name type="scientific">Catenisphaera adipataccumulans</name>
    <dbReference type="NCBI Taxonomy" id="700500"/>
    <lineage>
        <taxon>Bacteria</taxon>
        <taxon>Bacillati</taxon>
        <taxon>Bacillota</taxon>
        <taxon>Erysipelotrichia</taxon>
        <taxon>Erysipelotrichales</taxon>
        <taxon>Erysipelotrichaceae</taxon>
        <taxon>Catenisphaera</taxon>
    </lineage>
</organism>
<evidence type="ECO:0000259" key="1">
    <source>
        <dbReference type="Pfam" id="PF00535"/>
    </source>
</evidence>
<dbReference type="InterPro" id="IPR001173">
    <property type="entry name" value="Glyco_trans_2-like"/>
</dbReference>
<keyword evidence="3" id="KW-1185">Reference proteome</keyword>
<accession>A0A7W8CXE6</accession>
<dbReference type="GO" id="GO:0016758">
    <property type="term" value="F:hexosyltransferase activity"/>
    <property type="evidence" value="ECO:0007669"/>
    <property type="project" value="UniProtKB-ARBA"/>
</dbReference>
<dbReference type="SUPFAM" id="SSF53448">
    <property type="entry name" value="Nucleotide-diphospho-sugar transferases"/>
    <property type="match status" value="1"/>
</dbReference>
<dbReference type="EMBL" id="JACHHK010000004">
    <property type="protein sequence ID" value="MBB5183351.1"/>
    <property type="molecule type" value="Genomic_DNA"/>
</dbReference>
<dbReference type="AlphaFoldDB" id="A0A7W8CXE6"/>
<dbReference type="Gene3D" id="3.90.550.10">
    <property type="entry name" value="Spore Coat Polysaccharide Biosynthesis Protein SpsA, Chain A"/>
    <property type="match status" value="1"/>
</dbReference>
<dbReference type="PANTHER" id="PTHR22916">
    <property type="entry name" value="GLYCOSYLTRANSFERASE"/>
    <property type="match status" value="1"/>
</dbReference>
<dbReference type="CDD" id="cd00761">
    <property type="entry name" value="Glyco_tranf_GTA_type"/>
    <property type="match status" value="1"/>
</dbReference>
<comment type="caution">
    <text evidence="2">The sequence shown here is derived from an EMBL/GenBank/DDBJ whole genome shotgun (WGS) entry which is preliminary data.</text>
</comment>
<dbReference type="RefSeq" id="WP_183328638.1">
    <property type="nucleotide sequence ID" value="NZ_JACHHK010000004.1"/>
</dbReference>